<name>A0A2S9GU25_9BURK</name>
<dbReference type="AlphaFoldDB" id="A0A2S9GU25"/>
<sequence length="33" mass="3697">MDLLKLKIIITLPIKAEADVVKLKMGVSENRCL</sequence>
<keyword evidence="2" id="KW-1185">Reference proteome</keyword>
<dbReference type="EMBL" id="PUGF01000027">
    <property type="protein sequence ID" value="PRC91210.1"/>
    <property type="molecule type" value="Genomic_DNA"/>
</dbReference>
<reference evidence="1 2" key="1">
    <citation type="submission" date="2018-02" db="EMBL/GenBank/DDBJ databases">
        <title>Solimicrobium silvestre gen. nov., sp. nov., isolated from alpine forest soil.</title>
        <authorList>
            <person name="Margesin R."/>
            <person name="Albuquerque L."/>
            <person name="Zhang D.-C."/>
            <person name="Froufe H.J.C."/>
            <person name="Severino R."/>
            <person name="Roxo I."/>
            <person name="Egas C."/>
            <person name="Da Costa M.S."/>
        </authorList>
    </citation>
    <scope>NUCLEOTIDE SEQUENCE [LARGE SCALE GENOMIC DNA]</scope>
    <source>
        <strain evidence="1 2">S20-91</strain>
    </source>
</reference>
<accession>A0A2S9GU25</accession>
<dbReference type="Proteomes" id="UP000237839">
    <property type="component" value="Unassembled WGS sequence"/>
</dbReference>
<gene>
    <name evidence="1" type="ORF">S2091_4105</name>
</gene>
<protein>
    <submittedName>
        <fullName evidence="1">Uncharacterized protein</fullName>
    </submittedName>
</protein>
<organism evidence="1 2">
    <name type="scientific">Solimicrobium silvestre</name>
    <dbReference type="NCBI Taxonomy" id="2099400"/>
    <lineage>
        <taxon>Bacteria</taxon>
        <taxon>Pseudomonadati</taxon>
        <taxon>Pseudomonadota</taxon>
        <taxon>Betaproteobacteria</taxon>
        <taxon>Burkholderiales</taxon>
        <taxon>Oxalobacteraceae</taxon>
        <taxon>Solimicrobium</taxon>
    </lineage>
</organism>
<evidence type="ECO:0000313" key="1">
    <source>
        <dbReference type="EMBL" id="PRC91210.1"/>
    </source>
</evidence>
<comment type="caution">
    <text evidence="1">The sequence shown here is derived from an EMBL/GenBank/DDBJ whole genome shotgun (WGS) entry which is preliminary data.</text>
</comment>
<proteinExistence type="predicted"/>
<evidence type="ECO:0000313" key="2">
    <source>
        <dbReference type="Proteomes" id="UP000237839"/>
    </source>
</evidence>